<keyword evidence="3 5" id="KW-1133">Transmembrane helix</keyword>
<sequence length="205" mass="24180">MKKKVIFTFILFIIIVLSSQIIFHFDIKRQYYDAEIINKTGKQRMFSQKLTKIALLANNAINTDDFSSKINDFEESFKNFTDGNHYINNIDLDFYESPYLVDLYKTNNLYFSTLETASLAIINDATNQETFRNNLKVIINNEEQFLNSMDKIVNEYQKISERKISNFEKIQLFYNLGTLVLLFYVLFFIIIPLFKQNGKFTGKIN</sequence>
<dbReference type="GO" id="GO:0016020">
    <property type="term" value="C:membrane"/>
    <property type="evidence" value="ECO:0007669"/>
    <property type="project" value="UniProtKB-SubCell"/>
</dbReference>
<keyword evidence="2 5" id="KW-0812">Transmembrane</keyword>
<organism evidence="7 8">
    <name type="scientific">Polaribacter aestuariivivens</name>
    <dbReference type="NCBI Taxonomy" id="2304626"/>
    <lineage>
        <taxon>Bacteria</taxon>
        <taxon>Pseudomonadati</taxon>
        <taxon>Bacteroidota</taxon>
        <taxon>Flavobacteriia</taxon>
        <taxon>Flavobacteriales</taxon>
        <taxon>Flavobacteriaceae</taxon>
    </lineage>
</organism>
<dbReference type="RefSeq" id="WP_138534469.1">
    <property type="nucleotide sequence ID" value="NZ_VANR01000001.1"/>
</dbReference>
<dbReference type="InterPro" id="IPR029095">
    <property type="entry name" value="NarX-like_N"/>
</dbReference>
<dbReference type="Proteomes" id="UP000307140">
    <property type="component" value="Unassembled WGS sequence"/>
</dbReference>
<evidence type="ECO:0000259" key="6">
    <source>
        <dbReference type="Pfam" id="PF13675"/>
    </source>
</evidence>
<feature type="transmembrane region" description="Helical" evidence="5">
    <location>
        <begin position="6"/>
        <end position="25"/>
    </location>
</feature>
<evidence type="ECO:0000313" key="8">
    <source>
        <dbReference type="Proteomes" id="UP000307140"/>
    </source>
</evidence>
<comment type="subcellular location">
    <subcellularLocation>
        <location evidence="1">Membrane</location>
        <topology evidence="1">Multi-pass membrane protein</topology>
    </subcellularLocation>
</comment>
<protein>
    <recommendedName>
        <fullName evidence="6">NarX-like N-terminal domain-containing protein</fullName>
    </recommendedName>
</protein>
<name>A0A5S3NAW5_9FLAO</name>
<evidence type="ECO:0000256" key="4">
    <source>
        <dbReference type="ARBA" id="ARBA00023136"/>
    </source>
</evidence>
<keyword evidence="4 5" id="KW-0472">Membrane</keyword>
<feature type="transmembrane region" description="Helical" evidence="5">
    <location>
        <begin position="172"/>
        <end position="194"/>
    </location>
</feature>
<evidence type="ECO:0000313" key="7">
    <source>
        <dbReference type="EMBL" id="TMM32257.1"/>
    </source>
</evidence>
<dbReference type="OrthoDB" id="1201375at2"/>
<dbReference type="Pfam" id="PF13675">
    <property type="entry name" value="PilJ"/>
    <property type="match status" value="1"/>
</dbReference>
<evidence type="ECO:0000256" key="5">
    <source>
        <dbReference type="SAM" id="Phobius"/>
    </source>
</evidence>
<keyword evidence="8" id="KW-1185">Reference proteome</keyword>
<reference evidence="7 8" key="1">
    <citation type="submission" date="2019-05" db="EMBL/GenBank/DDBJ databases">
        <title>Polaribacter aestuariivivens sp. nov., isolated from a tidal flat.</title>
        <authorList>
            <person name="Yoon J.-H."/>
        </authorList>
    </citation>
    <scope>NUCLEOTIDE SEQUENCE [LARGE SCALE GENOMIC DNA]</scope>
    <source>
        <strain evidence="7 8">DBTF-3</strain>
    </source>
</reference>
<dbReference type="EMBL" id="VANR01000001">
    <property type="protein sequence ID" value="TMM32257.1"/>
    <property type="molecule type" value="Genomic_DNA"/>
</dbReference>
<evidence type="ECO:0000256" key="3">
    <source>
        <dbReference type="ARBA" id="ARBA00022989"/>
    </source>
</evidence>
<evidence type="ECO:0000256" key="1">
    <source>
        <dbReference type="ARBA" id="ARBA00004141"/>
    </source>
</evidence>
<dbReference type="AlphaFoldDB" id="A0A5S3NAW5"/>
<accession>A0A5S3NAW5</accession>
<gene>
    <name evidence="7" type="ORF">FDT66_01985</name>
</gene>
<proteinExistence type="predicted"/>
<evidence type="ECO:0000256" key="2">
    <source>
        <dbReference type="ARBA" id="ARBA00022692"/>
    </source>
</evidence>
<comment type="caution">
    <text evidence="7">The sequence shown here is derived from an EMBL/GenBank/DDBJ whole genome shotgun (WGS) entry which is preliminary data.</text>
</comment>
<feature type="domain" description="NarX-like N-terminal" evidence="6">
    <location>
        <begin position="30"/>
        <end position="85"/>
    </location>
</feature>